<evidence type="ECO:0000256" key="16">
    <source>
        <dbReference type="ARBA" id="ARBA00023180"/>
    </source>
</evidence>
<evidence type="ECO:0000256" key="2">
    <source>
        <dbReference type="ARBA" id="ARBA00004479"/>
    </source>
</evidence>
<dbReference type="InterPro" id="IPR038774">
    <property type="entry name" value="CEP162-like"/>
</dbReference>
<feature type="repeat" description="FG-GAP" evidence="18">
    <location>
        <begin position="1405"/>
        <end position="1466"/>
    </location>
</feature>
<proteinExistence type="inferred from homology"/>
<keyword evidence="19" id="KW-0812">Transmembrane</keyword>
<dbReference type="InterPro" id="IPR028994">
    <property type="entry name" value="Integrin_alpha_N"/>
</dbReference>
<dbReference type="SUPFAM" id="SSF69179">
    <property type="entry name" value="Integrin domains"/>
    <property type="match status" value="2"/>
</dbReference>
<feature type="transmembrane region" description="Helical" evidence="19">
    <location>
        <begin position="2284"/>
        <end position="2305"/>
    </location>
</feature>
<keyword evidence="17" id="KW-0206">Cytoskeleton</keyword>
<dbReference type="SUPFAM" id="SSF69318">
    <property type="entry name" value="Integrin alpha N-terminal domain"/>
    <property type="match status" value="1"/>
</dbReference>
<dbReference type="GO" id="GO:0008305">
    <property type="term" value="C:integrin complex"/>
    <property type="evidence" value="ECO:0007669"/>
    <property type="project" value="InterPro"/>
</dbReference>
<feature type="region of interest" description="Disordered" evidence="21">
    <location>
        <begin position="368"/>
        <end position="428"/>
    </location>
</feature>
<feature type="region of interest" description="Disordered" evidence="21">
    <location>
        <begin position="465"/>
        <end position="508"/>
    </location>
</feature>
<dbReference type="GO" id="GO:0060271">
    <property type="term" value="P:cilium assembly"/>
    <property type="evidence" value="ECO:0007669"/>
    <property type="project" value="TreeGrafter"/>
</dbReference>
<evidence type="ECO:0000313" key="23">
    <source>
        <dbReference type="Proteomes" id="UP000597762"/>
    </source>
</evidence>
<feature type="compositionally biased region" description="Polar residues" evidence="21">
    <location>
        <begin position="1134"/>
        <end position="1144"/>
    </location>
</feature>
<dbReference type="GO" id="GO:0005814">
    <property type="term" value="C:centriole"/>
    <property type="evidence" value="ECO:0007669"/>
    <property type="project" value="UniProtKB-SubCell"/>
</dbReference>
<feature type="coiled-coil region" evidence="20">
    <location>
        <begin position="1181"/>
        <end position="1208"/>
    </location>
</feature>
<feature type="compositionally biased region" description="Basic and acidic residues" evidence="21">
    <location>
        <begin position="71"/>
        <end position="81"/>
    </location>
</feature>
<keyword evidence="23" id="KW-1185">Reference proteome</keyword>
<organism evidence="22 23">
    <name type="scientific">Acanthosepion pharaonis</name>
    <name type="common">Pharaoh cuttlefish</name>
    <name type="synonym">Sepia pharaonis</name>
    <dbReference type="NCBI Taxonomy" id="158019"/>
    <lineage>
        <taxon>Eukaryota</taxon>
        <taxon>Metazoa</taxon>
        <taxon>Spiralia</taxon>
        <taxon>Lophotrochozoa</taxon>
        <taxon>Mollusca</taxon>
        <taxon>Cephalopoda</taxon>
        <taxon>Coleoidea</taxon>
        <taxon>Decapodiformes</taxon>
        <taxon>Sepiida</taxon>
        <taxon>Sepiina</taxon>
        <taxon>Sepiidae</taxon>
        <taxon>Acanthosepion</taxon>
    </lineage>
</organism>
<feature type="repeat" description="FG-GAP" evidence="18">
    <location>
        <begin position="1732"/>
        <end position="1794"/>
    </location>
</feature>
<evidence type="ECO:0000256" key="7">
    <source>
        <dbReference type="ARBA" id="ARBA00022701"/>
    </source>
</evidence>
<feature type="repeat" description="FG-GAP" evidence="18">
    <location>
        <begin position="1610"/>
        <end position="1670"/>
    </location>
</feature>
<evidence type="ECO:0000256" key="17">
    <source>
        <dbReference type="ARBA" id="ARBA00023212"/>
    </source>
</evidence>
<comment type="similarity">
    <text evidence="3 19">Belongs to the integrin alpha chain family.</text>
</comment>
<dbReference type="PANTHER" id="PTHR34031">
    <property type="entry name" value="CENTROSOMAL PROTEIN OF 162 KDA"/>
    <property type="match status" value="1"/>
</dbReference>
<evidence type="ECO:0000256" key="5">
    <source>
        <dbReference type="ARBA" id="ARBA00021406"/>
    </source>
</evidence>
<evidence type="ECO:0000256" key="20">
    <source>
        <dbReference type="SAM" id="Coils"/>
    </source>
</evidence>
<dbReference type="InterPro" id="IPR032695">
    <property type="entry name" value="Integrin_dom_sf"/>
</dbReference>
<feature type="compositionally biased region" description="Basic and acidic residues" evidence="21">
    <location>
        <begin position="26"/>
        <end position="36"/>
    </location>
</feature>
<feature type="coiled-coil region" evidence="20">
    <location>
        <begin position="1282"/>
        <end position="1344"/>
    </location>
</feature>
<dbReference type="InterPro" id="IPR000413">
    <property type="entry name" value="Integrin_alpha"/>
</dbReference>
<keyword evidence="11 19" id="KW-0130">Cell adhesion</keyword>
<dbReference type="InterPro" id="IPR013519">
    <property type="entry name" value="Int_alpha_beta-p"/>
</dbReference>
<keyword evidence="13 20" id="KW-0175">Coiled coil</keyword>
<feature type="region of interest" description="Disordered" evidence="21">
    <location>
        <begin position="1116"/>
        <end position="1167"/>
    </location>
</feature>
<feature type="compositionally biased region" description="Polar residues" evidence="21">
    <location>
        <begin position="477"/>
        <end position="508"/>
    </location>
</feature>
<accession>A0A812BFV5</accession>
<keyword evidence="9" id="KW-0677">Repeat</keyword>
<keyword evidence="15 19" id="KW-0675">Receptor</keyword>
<feature type="coiled-coil region" evidence="20">
    <location>
        <begin position="783"/>
        <end position="841"/>
    </location>
</feature>
<evidence type="ECO:0000256" key="19">
    <source>
        <dbReference type="RuleBase" id="RU003762"/>
    </source>
</evidence>
<keyword evidence="8" id="KW-0732">Signal</keyword>
<dbReference type="GO" id="GO:0007229">
    <property type="term" value="P:integrin-mediated signaling pathway"/>
    <property type="evidence" value="ECO:0007669"/>
    <property type="project" value="UniProtKB-KW"/>
</dbReference>
<evidence type="ECO:0000256" key="21">
    <source>
        <dbReference type="SAM" id="MobiDB-lite"/>
    </source>
</evidence>
<keyword evidence="12 19" id="KW-0401">Integrin</keyword>
<keyword evidence="16" id="KW-0325">Glycoprotein</keyword>
<protein>
    <recommendedName>
        <fullName evidence="5">Centrosomal protein of 162 kDa</fullName>
    </recommendedName>
</protein>
<evidence type="ECO:0000256" key="4">
    <source>
        <dbReference type="ARBA" id="ARBA00009485"/>
    </source>
</evidence>
<evidence type="ECO:0000256" key="12">
    <source>
        <dbReference type="ARBA" id="ARBA00023037"/>
    </source>
</evidence>
<evidence type="ECO:0000256" key="14">
    <source>
        <dbReference type="ARBA" id="ARBA00023136"/>
    </source>
</evidence>
<dbReference type="OrthoDB" id="2157184at2759"/>
<dbReference type="Pfam" id="PF01839">
    <property type="entry name" value="FG-GAP"/>
    <property type="match status" value="2"/>
</dbReference>
<keyword evidence="7" id="KW-0493">Microtubule</keyword>
<dbReference type="GO" id="GO:0007155">
    <property type="term" value="P:cell adhesion"/>
    <property type="evidence" value="ECO:0007669"/>
    <property type="project" value="UniProtKB-KW"/>
</dbReference>
<evidence type="ECO:0000256" key="9">
    <source>
        <dbReference type="ARBA" id="ARBA00022737"/>
    </source>
</evidence>
<comment type="subcellular location">
    <subcellularLocation>
        <location evidence="1">Cytoplasm</location>
        <location evidence="1">Cytoskeleton</location>
        <location evidence="1">Microtubule organizing center</location>
        <location evidence="1">Centrosome</location>
        <location evidence="1">Centriole</location>
    </subcellularLocation>
    <subcellularLocation>
        <location evidence="2 19">Membrane</location>
        <topology evidence="2 19">Single-pass type I membrane protein</topology>
    </subcellularLocation>
</comment>
<comment type="similarity">
    <text evidence="4">Belongs to the CEP162 family.</text>
</comment>
<feature type="compositionally biased region" description="Polar residues" evidence="21">
    <location>
        <begin position="58"/>
        <end position="70"/>
    </location>
</feature>
<dbReference type="PRINTS" id="PR01185">
    <property type="entry name" value="INTEGRINA"/>
</dbReference>
<evidence type="ECO:0000256" key="6">
    <source>
        <dbReference type="ARBA" id="ARBA00022490"/>
    </source>
</evidence>
<dbReference type="Proteomes" id="UP000597762">
    <property type="component" value="Unassembled WGS sequence"/>
</dbReference>
<evidence type="ECO:0000256" key="10">
    <source>
        <dbReference type="ARBA" id="ARBA00022794"/>
    </source>
</evidence>
<dbReference type="Gene3D" id="1.20.5.930">
    <property type="entry name" value="Bicelle-embedded integrin alpha(iib) transmembrane segment"/>
    <property type="match status" value="1"/>
</dbReference>
<evidence type="ECO:0000256" key="11">
    <source>
        <dbReference type="ARBA" id="ARBA00022889"/>
    </source>
</evidence>
<name>A0A812BFV5_ACAPH</name>
<gene>
    <name evidence="22" type="ORF">SPHA_16697</name>
</gene>
<dbReference type="EMBL" id="CAHIKZ030000591">
    <property type="protein sequence ID" value="CAE1228158.1"/>
    <property type="molecule type" value="Genomic_DNA"/>
</dbReference>
<feature type="region of interest" description="Disordered" evidence="21">
    <location>
        <begin position="19"/>
        <end position="155"/>
    </location>
</feature>
<dbReference type="PROSITE" id="PS51470">
    <property type="entry name" value="FG_GAP"/>
    <property type="match status" value="4"/>
</dbReference>
<feature type="compositionally biased region" description="Polar residues" evidence="21">
    <location>
        <begin position="368"/>
        <end position="382"/>
    </location>
</feature>
<evidence type="ECO:0000256" key="15">
    <source>
        <dbReference type="ARBA" id="ARBA00023170"/>
    </source>
</evidence>
<keyword evidence="19" id="KW-1133">Transmembrane helix</keyword>
<dbReference type="Gene3D" id="2.60.40.1510">
    <property type="entry name" value="ntegrin, alpha v. Chain A, domain 3"/>
    <property type="match status" value="1"/>
</dbReference>
<evidence type="ECO:0000256" key="8">
    <source>
        <dbReference type="ARBA" id="ARBA00022729"/>
    </source>
</evidence>
<evidence type="ECO:0000256" key="13">
    <source>
        <dbReference type="ARBA" id="ARBA00023054"/>
    </source>
</evidence>
<evidence type="ECO:0000256" key="3">
    <source>
        <dbReference type="ARBA" id="ARBA00008054"/>
    </source>
</evidence>
<keyword evidence="10" id="KW-0970">Cilium biogenesis/degradation</keyword>
<sequence>MARSDRKLDQEIEAFLNEAMSDDSAESEKILRKAESKPWWLDDDESDNEIGKGHIFLKSNTSGPTHSTPNDSKKKSNENERSNFATALKENSTKVERVSNRYARIGELSNNQKGIKRYEGTISKDSLEDISEKSEEDSESKRNKMQKKTVVINETTSQMADPVIITAKQPEDKMVHTESPPLLQENSHPGQDTLEEMMDKQKFFSELEQDASGTLDYGLLNQQLSKTTSMDLNVGGNNENSPILNSAYGKEPSETPPTQQKPSLLSKVSLMDSMGSSLNTTGTSIQVDTGNSPLVSKEHNKDVLKDTEFVPTHKEYSGTVTSQEMEDLHVALQNIDMSSTIPPADRSPPDHQFPSNIHRTESVEAATQLTDESHIQSPSETVPANGGSDVIDSGTNKLTINDMFKNSEPEPSARLSKQDTDSSLEQPTPVVYGFDLMPAVVAQSPDHDLSTSVAASMEIIQTKMKCQEKDPIPPTQPKKSTNNMKMQKTNQFSKLPSSGYGQRSLTTSKLKANSQVSSSCSAPVHKPGLASCKTFPSKNKPTTNNCRVTSASDLPPNNDIQDSEISQACPQKGDNCKTDKINTEHIKDLQTEVEYWKNKWEEEKQQLLQLKGIIAEMGSNHKHSLNQQKQIYENEIDRLKKSNFVLNSKITKVEENVSDPARLSSEELAELQKELSEQQVLLSGYQTENERLYNEMKQLKATYKVTEDRMFRENQKLLMELSNLKNQLKFKENLYPSQVSQQIAPTHNAMENAHKSSSSPTSSESGYCTNCGGQPAIFAVSKISQLESQRQHAQDECELAKSQNSILEKTKKELESQINLLIHQKEEMRQSLQEVKNAKLEEFQVIECKLKDERDQMKKQLQWYAYNQQLLDQDIAVFKQKDKEIDKLNKRIDQLQSEAGRRLEENKLRLKERSTFQSRIQDLERQVREMERIFQKRNPNSLTTLFLAAHNLEKDENTMSKESPPVMKVLEEKVKKLESELETKENLEEKRIRSVEQKYNKLKFQYEEQIEKLEQQVRQFQQKSSLGDHPYSHRLALEKELESVRERHRNETAELQVQLEQLHATVDKLKKDDGHMRTEMEATRERESEIQAQNQVLRKQLENSNQQVTMLRTSVSRLQREKKQQQQQLIRQQVSAKQNSNTFDFNKRQKAKKNDSSAAQKKFPQENKNFTEIPEEILEENESLKTELDQLQLTIEQQKMELYKTKAESEASSWQMQEKHQVQIDALRLSHQRELQRILTEQTLQNSTNQVPELLSKVDAQQILINHLKEQLASTQVDSEKLSALKIREVVLENQVQQLEDELKEAKASYSPDRRHFENLVSKIQELENKHSVREKELQNIIKNGMKLQAPELEKELTLNTLDTAVKLVMFCSQCDLRKKSMTSLVIWKKLLLLYMLTCHCSAFNLDTKYPKVVKHQANSYFGYSVAFWNGPNGYKVLVGSPKAKPRNMVTGGLFRCDIKTGSCKIINVGQSSTDSWLGVSLDVSPMNQSLITVCGHRAKTFQQRRDMVSGVCYQLKNQKLTKIQLKHHHDLLGISVQYAKRSHILLIGVPGLSIFRGGYYVEYFYGSSEDALKYEKYTYSGYCVAILNNRSAIGMPRYQQYGGVSYEKQVITFKSKYAFGSYFGSALAAVDLNNDGKEDLVVGAPYYSEKFVEEGRVYIFFFSVHRLKSTASIILSAPSYRGQFGKTLASGDFNNDRYSDVIVAAPYENDGSGTIYLFSGHRFGLHKTFSQKIQGKDFKQNILSFGISFSRTADIDFNGYQDIAVGAYLSDTVFVFYGRPIVQIKGSLKAEPKILSLCTNCWQDNKSIFTWLQAEINLGKMDPMIFNIHFNTDTNRKPSAKRTSIENDQKEFMDTVKITQFFRKKFFVIIKNTVDILEPINFTFTYYLKDQGYSPVCNSTCPIAKNGSFSTLVKFDIGCGADDTCNTYLKISMREKVSQLILGRDQKFVLLAQCHQEKDKELTCFLGHPLKGNSSVLFEVIFFINMTTKEKSIDLMMNATTISNVSDEYVNNTQKLTVPIYLESKLEVTGFSFPESNVFRSSTSKVMNMLHQYELRNNGPSDALAVRFHVLIPQAIFKDISLLIFRKVQVKRDDGKIFNNTCHSKPYAGTNEDFKATIQHLKHNGNVFNCSGFKCRNLSCELDQIQKNEPVIRIQIYFDIHIELLKFFQGQIRSIHMVTTSTLTQLHSDRLKVVHSDHAKAKSTIIITRLPAKLKWWVVICSVAVGLLTLLIFSILLWHCGYFQRVRVNKRQLKEERAAEECSLFEHEADNFNLAFEIFSFFLFYKFILFFLLHSLFLISLSPLPHIFPRYS</sequence>
<dbReference type="InterPro" id="IPR013517">
    <property type="entry name" value="FG-GAP"/>
</dbReference>
<dbReference type="Gene3D" id="2.60.40.1530">
    <property type="entry name" value="ntegrin, alpha v. Chain A, domain 4"/>
    <property type="match status" value="1"/>
</dbReference>
<feature type="repeat" description="FG-GAP" evidence="18">
    <location>
        <begin position="1671"/>
        <end position="1728"/>
    </location>
</feature>
<comment type="caution">
    <text evidence="19">Lacks conserved residue(s) required for the propagation of feature annotation.</text>
</comment>
<feature type="coiled-coil region" evidence="20">
    <location>
        <begin position="586"/>
        <end position="734"/>
    </location>
</feature>
<feature type="compositionally biased region" description="Polar residues" evidence="21">
    <location>
        <begin position="230"/>
        <end position="244"/>
    </location>
</feature>
<dbReference type="Gene3D" id="2.130.10.130">
    <property type="entry name" value="Integrin alpha, N-terminal"/>
    <property type="match status" value="1"/>
</dbReference>
<feature type="transmembrane region" description="Helical" evidence="19">
    <location>
        <begin position="2217"/>
        <end position="2244"/>
    </location>
</feature>
<evidence type="ECO:0000313" key="22">
    <source>
        <dbReference type="EMBL" id="CAE1228158.1"/>
    </source>
</evidence>
<feature type="region of interest" description="Disordered" evidence="21">
    <location>
        <begin position="230"/>
        <end position="262"/>
    </location>
</feature>
<dbReference type="PANTHER" id="PTHR34031:SF1">
    <property type="entry name" value="CENTROSOMAL PROTEIN OF 162 KDA"/>
    <property type="match status" value="1"/>
</dbReference>
<evidence type="ECO:0000256" key="1">
    <source>
        <dbReference type="ARBA" id="ARBA00004114"/>
    </source>
</evidence>
<comment type="caution">
    <text evidence="22">The sequence shown here is derived from an EMBL/GenBank/DDBJ whole genome shotgun (WGS) entry which is preliminary data.</text>
</comment>
<dbReference type="SMART" id="SM00191">
    <property type="entry name" value="Int_alpha"/>
    <property type="match status" value="4"/>
</dbReference>
<reference evidence="22" key="1">
    <citation type="submission" date="2021-01" db="EMBL/GenBank/DDBJ databases">
        <authorList>
            <person name="Li R."/>
            <person name="Bekaert M."/>
        </authorList>
    </citation>
    <scope>NUCLEOTIDE SEQUENCE</scope>
    <source>
        <strain evidence="22">Farmed</strain>
    </source>
</reference>
<dbReference type="GO" id="GO:0005879">
    <property type="term" value="C:axonemal microtubule"/>
    <property type="evidence" value="ECO:0007669"/>
    <property type="project" value="TreeGrafter"/>
</dbReference>
<evidence type="ECO:0000256" key="18">
    <source>
        <dbReference type="PROSITE-ProRule" id="PRU00803"/>
    </source>
</evidence>
<feature type="coiled-coil region" evidence="20">
    <location>
        <begin position="878"/>
        <end position="933"/>
    </location>
</feature>
<keyword evidence="14 19" id="KW-0472">Membrane</keyword>
<keyword evidence="6" id="KW-0963">Cytoplasm</keyword>